<name>A0ACB7H519_MANES</name>
<comment type="caution">
    <text evidence="1">The sequence shown here is derived from an EMBL/GenBank/DDBJ whole genome shotgun (WGS) entry which is preliminary data.</text>
</comment>
<sequence>MFLMKGLLFLVIFSDGSIPKRKLRCSWSSLSTCTLNFNKLFLYKYTKREWRKTHLLLIFLN</sequence>
<keyword evidence="2" id="KW-1185">Reference proteome</keyword>
<evidence type="ECO:0000313" key="2">
    <source>
        <dbReference type="Proteomes" id="UP000091857"/>
    </source>
</evidence>
<protein>
    <submittedName>
        <fullName evidence="1">Uncharacterized protein</fullName>
    </submittedName>
</protein>
<organism evidence="1 2">
    <name type="scientific">Manihot esculenta</name>
    <name type="common">Cassava</name>
    <name type="synonym">Jatropha manihot</name>
    <dbReference type="NCBI Taxonomy" id="3983"/>
    <lineage>
        <taxon>Eukaryota</taxon>
        <taxon>Viridiplantae</taxon>
        <taxon>Streptophyta</taxon>
        <taxon>Embryophyta</taxon>
        <taxon>Tracheophyta</taxon>
        <taxon>Spermatophyta</taxon>
        <taxon>Magnoliopsida</taxon>
        <taxon>eudicotyledons</taxon>
        <taxon>Gunneridae</taxon>
        <taxon>Pentapetalae</taxon>
        <taxon>rosids</taxon>
        <taxon>fabids</taxon>
        <taxon>Malpighiales</taxon>
        <taxon>Euphorbiaceae</taxon>
        <taxon>Crotonoideae</taxon>
        <taxon>Manihoteae</taxon>
        <taxon>Manihot</taxon>
    </lineage>
</organism>
<evidence type="ECO:0000313" key="1">
    <source>
        <dbReference type="EMBL" id="KAG8647809.1"/>
    </source>
</evidence>
<proteinExistence type="predicted"/>
<accession>A0ACB7H519</accession>
<dbReference type="Proteomes" id="UP000091857">
    <property type="component" value="Chromosome 9"/>
</dbReference>
<reference evidence="2" key="1">
    <citation type="journal article" date="2016" name="Nat. Biotechnol.">
        <title>Sequencing wild and cultivated cassava and related species reveals extensive interspecific hybridization and genetic diversity.</title>
        <authorList>
            <person name="Bredeson J.V."/>
            <person name="Lyons J.B."/>
            <person name="Prochnik S.E."/>
            <person name="Wu G.A."/>
            <person name="Ha C.M."/>
            <person name="Edsinger-Gonzales E."/>
            <person name="Grimwood J."/>
            <person name="Schmutz J."/>
            <person name="Rabbi I.Y."/>
            <person name="Egesi C."/>
            <person name="Nauluvula P."/>
            <person name="Lebot V."/>
            <person name="Ndunguru J."/>
            <person name="Mkamilo G."/>
            <person name="Bart R.S."/>
            <person name="Setter T.L."/>
            <person name="Gleadow R.M."/>
            <person name="Kulakow P."/>
            <person name="Ferguson M.E."/>
            <person name="Rounsley S."/>
            <person name="Rokhsar D.S."/>
        </authorList>
    </citation>
    <scope>NUCLEOTIDE SEQUENCE [LARGE SCALE GENOMIC DNA]</scope>
    <source>
        <strain evidence="2">cv. AM560-2</strain>
    </source>
</reference>
<gene>
    <name evidence="1" type="ORF">MANES_09G111650v8</name>
</gene>
<dbReference type="EMBL" id="CM004395">
    <property type="protein sequence ID" value="KAG8647809.1"/>
    <property type="molecule type" value="Genomic_DNA"/>
</dbReference>